<reference evidence="4 6" key="2">
    <citation type="submission" date="2024-05" db="EMBL/GenBank/DDBJ databases">
        <title>Achromobacter denitrificans. BP1, complete genome.</title>
        <authorList>
            <person name="Zhang B."/>
        </authorList>
    </citation>
    <scope>NUCLEOTIDE SEQUENCE [LARGE SCALE GENOMIC DNA]</scope>
    <source>
        <strain evidence="4 6">BP1</strain>
    </source>
</reference>
<accession>A0A6J5BHS4</accession>
<dbReference type="Proteomes" id="UP001446337">
    <property type="component" value="Chromosome"/>
</dbReference>
<keyword evidence="6" id="KW-1185">Reference proteome</keyword>
<dbReference type="InterPro" id="IPR002477">
    <property type="entry name" value="Peptidoglycan-bd-like"/>
</dbReference>
<evidence type="ECO:0000313" key="3">
    <source>
        <dbReference type="EMBL" id="QKQ48097.1"/>
    </source>
</evidence>
<dbReference type="Gene3D" id="3.30.1380.10">
    <property type="match status" value="1"/>
</dbReference>
<dbReference type="Proteomes" id="UP000509782">
    <property type="component" value="Chromosome"/>
</dbReference>
<evidence type="ECO:0000313" key="6">
    <source>
        <dbReference type="Proteomes" id="UP001446337"/>
    </source>
</evidence>
<sequence>MVKLLQRGATGYFVTQWQVFLRGQGYPLNSSETFDDDTVEATRQFQTKHGLEPDGIVGNRTLGKAMSLGLEIVEFAETQAGYPPRPSFRPLVNNAERQQVFGPLAFVPAPTRDNPERIRITNGWDASNIVDVVVPQLRGKEGANARGVVQFHRKVAEQLSALWKAFEDRGLLDLVLTYSGAYDPRFVRGKAADQVLSNHAFGTAFDINYTWNKLGAEPATEGARGSVYKLVPVAHEFGFYWGGHFTRRDGMHFEVAKIL</sequence>
<dbReference type="GO" id="GO:0008233">
    <property type="term" value="F:peptidase activity"/>
    <property type="evidence" value="ECO:0007669"/>
    <property type="project" value="InterPro"/>
</dbReference>
<gene>
    <name evidence="4" type="ORF">AAIK43_05970</name>
    <name evidence="3" type="ORF">FOC81_15910</name>
</gene>
<dbReference type="AlphaFoldDB" id="A0A6J5BHS4"/>
<dbReference type="Gene3D" id="1.10.101.10">
    <property type="entry name" value="PGBD-like superfamily/PGBD"/>
    <property type="match status" value="1"/>
</dbReference>
<feature type="domain" description="Peptidoglycan binding-like" evidence="1">
    <location>
        <begin position="13"/>
        <end position="63"/>
    </location>
</feature>
<dbReference type="GeneID" id="92847084"/>
<protein>
    <submittedName>
        <fullName evidence="3">M15 family metallopeptidase</fullName>
    </submittedName>
</protein>
<evidence type="ECO:0000313" key="4">
    <source>
        <dbReference type="EMBL" id="XAN17575.1"/>
    </source>
</evidence>
<evidence type="ECO:0000313" key="5">
    <source>
        <dbReference type="Proteomes" id="UP000509782"/>
    </source>
</evidence>
<dbReference type="EMBL" id="CP054569">
    <property type="protein sequence ID" value="QKQ48097.1"/>
    <property type="molecule type" value="Genomic_DNA"/>
</dbReference>
<dbReference type="InterPro" id="IPR036366">
    <property type="entry name" value="PGBDSf"/>
</dbReference>
<dbReference type="Pfam" id="PF13539">
    <property type="entry name" value="Peptidase_M15_4"/>
    <property type="match status" value="1"/>
</dbReference>
<feature type="domain" description="Peptidase M15C" evidence="2">
    <location>
        <begin position="193"/>
        <end position="255"/>
    </location>
</feature>
<dbReference type="InterPro" id="IPR039561">
    <property type="entry name" value="Peptidase_M15C"/>
</dbReference>
<evidence type="ECO:0000259" key="1">
    <source>
        <dbReference type="Pfam" id="PF01471"/>
    </source>
</evidence>
<dbReference type="RefSeq" id="WP_075873280.1">
    <property type="nucleotide sequence ID" value="NZ_BLWG01000209.1"/>
</dbReference>
<dbReference type="SUPFAM" id="SSF55166">
    <property type="entry name" value="Hedgehog/DD-peptidase"/>
    <property type="match status" value="1"/>
</dbReference>
<name>A0A6J5BHS4_ACHDE</name>
<dbReference type="Pfam" id="PF01471">
    <property type="entry name" value="PG_binding_1"/>
    <property type="match status" value="1"/>
</dbReference>
<dbReference type="SUPFAM" id="SSF47090">
    <property type="entry name" value="PGBD-like"/>
    <property type="match status" value="1"/>
</dbReference>
<dbReference type="InterPro" id="IPR036365">
    <property type="entry name" value="PGBD-like_sf"/>
</dbReference>
<evidence type="ECO:0000259" key="2">
    <source>
        <dbReference type="Pfam" id="PF13539"/>
    </source>
</evidence>
<reference evidence="3 5" key="1">
    <citation type="submission" date="2020-05" db="EMBL/GenBank/DDBJ databases">
        <title>FDA dAtabase for Regulatory Grade micrObial Sequences (FDA-ARGOS): Supporting development and validation of Infectious Disease Dx tests.</title>
        <authorList>
            <person name="Sproer C."/>
            <person name="Gronow S."/>
            <person name="Severitt S."/>
            <person name="Schroder I."/>
            <person name="Tallon L."/>
            <person name="Sadzewicz L."/>
            <person name="Zhao X."/>
            <person name="Vavikolanu K."/>
            <person name="Mehta A."/>
            <person name="Aluvathingal J."/>
            <person name="Nadendla S."/>
            <person name="Myers T."/>
            <person name="Yan Y."/>
            <person name="Sichtig H."/>
        </authorList>
    </citation>
    <scope>NUCLEOTIDE SEQUENCE [LARGE SCALE GENOMIC DNA]</scope>
    <source>
        <strain evidence="3 5">FDAARGOS_787</strain>
    </source>
</reference>
<dbReference type="InterPro" id="IPR009045">
    <property type="entry name" value="Zn_M74/Hedgehog-like"/>
</dbReference>
<dbReference type="EMBL" id="CP154792">
    <property type="protein sequence ID" value="XAN17575.1"/>
    <property type="molecule type" value="Genomic_DNA"/>
</dbReference>
<proteinExistence type="predicted"/>
<organism evidence="3 5">
    <name type="scientific">Achromobacter denitrificans</name>
    <name type="common">Alcaligenes denitrificans</name>
    <dbReference type="NCBI Taxonomy" id="32002"/>
    <lineage>
        <taxon>Bacteria</taxon>
        <taxon>Pseudomonadati</taxon>
        <taxon>Pseudomonadota</taxon>
        <taxon>Betaproteobacteria</taxon>
        <taxon>Burkholderiales</taxon>
        <taxon>Alcaligenaceae</taxon>
        <taxon>Achromobacter</taxon>
    </lineage>
</organism>